<dbReference type="PANTHER" id="PTHR14614">
    <property type="entry name" value="HEPATOCELLULAR CARCINOMA-ASSOCIATED ANTIGEN"/>
    <property type="match status" value="1"/>
</dbReference>
<dbReference type="Proteomes" id="UP000287033">
    <property type="component" value="Unassembled WGS sequence"/>
</dbReference>
<dbReference type="GO" id="GO:0032259">
    <property type="term" value="P:methylation"/>
    <property type="evidence" value="ECO:0007669"/>
    <property type="project" value="UniProtKB-KW"/>
</dbReference>
<keyword evidence="1" id="KW-0489">Methyltransferase</keyword>
<evidence type="ECO:0000256" key="1">
    <source>
        <dbReference type="ARBA" id="ARBA00022603"/>
    </source>
</evidence>
<keyword evidence="2" id="KW-0949">S-adenosyl-L-methionine</keyword>
<dbReference type="PANTHER" id="PTHR14614:SF5">
    <property type="entry name" value="EEF1A LYSINE METHYLTRANSFERASE 3"/>
    <property type="match status" value="1"/>
</dbReference>
<dbReference type="Gene3D" id="3.40.50.150">
    <property type="entry name" value="Vaccinia Virus protein VP39"/>
    <property type="match status" value="1"/>
</dbReference>
<keyword evidence="1" id="KW-0808">Transferase</keyword>
<evidence type="ECO:0000313" key="4">
    <source>
        <dbReference type="Proteomes" id="UP000287033"/>
    </source>
</evidence>
<dbReference type="OMA" id="EYSSTIW"/>
<keyword evidence="4" id="KW-1185">Reference proteome</keyword>
<organism evidence="3 4">
    <name type="scientific">Chiloscyllium punctatum</name>
    <name type="common">Brownbanded bambooshark</name>
    <name type="synonym">Hemiscyllium punctatum</name>
    <dbReference type="NCBI Taxonomy" id="137246"/>
    <lineage>
        <taxon>Eukaryota</taxon>
        <taxon>Metazoa</taxon>
        <taxon>Chordata</taxon>
        <taxon>Craniata</taxon>
        <taxon>Vertebrata</taxon>
        <taxon>Chondrichthyes</taxon>
        <taxon>Elasmobranchii</taxon>
        <taxon>Galeomorphii</taxon>
        <taxon>Galeoidea</taxon>
        <taxon>Orectolobiformes</taxon>
        <taxon>Hemiscylliidae</taxon>
        <taxon>Chiloscyllium</taxon>
    </lineage>
</organism>
<dbReference type="InterPro" id="IPR029063">
    <property type="entry name" value="SAM-dependent_MTases_sf"/>
</dbReference>
<sequence length="212" mass="23629">MSSLAESNPPLELEEKNYDFGEHSLKISTFKGAYLGVSAFVWEPGLVLCRYFESEKIDFTGKKVLELGSGTGIVGILAVLLGGDVTLTDRSYVLNQIEYNVQANIPASSRHRSSIRALAWGDDQCNFPNDFDYILGSDIVYNPSQFPGLLQTLLYLSTDKTIVYMSSNMAAREGAINFHEDLLLKQFNSEILHTSGSNCIYKVTRKHPRHGH</sequence>
<evidence type="ECO:0000256" key="2">
    <source>
        <dbReference type="ARBA" id="ARBA00022691"/>
    </source>
</evidence>
<gene>
    <name evidence="3" type="ORF">chiPu_0014296</name>
</gene>
<reference evidence="3 4" key="1">
    <citation type="journal article" date="2018" name="Nat. Ecol. Evol.">
        <title>Shark genomes provide insights into elasmobranch evolution and the origin of vertebrates.</title>
        <authorList>
            <person name="Hara Y"/>
            <person name="Yamaguchi K"/>
            <person name="Onimaru K"/>
            <person name="Kadota M"/>
            <person name="Koyanagi M"/>
            <person name="Keeley SD"/>
            <person name="Tatsumi K"/>
            <person name="Tanaka K"/>
            <person name="Motone F"/>
            <person name="Kageyama Y"/>
            <person name="Nozu R"/>
            <person name="Adachi N"/>
            <person name="Nishimura O"/>
            <person name="Nakagawa R"/>
            <person name="Tanegashima C"/>
            <person name="Kiyatake I"/>
            <person name="Matsumoto R"/>
            <person name="Murakumo K"/>
            <person name="Nishida K"/>
            <person name="Terakita A"/>
            <person name="Kuratani S"/>
            <person name="Sato K"/>
            <person name="Hyodo S Kuraku.S."/>
        </authorList>
    </citation>
    <scope>NUCLEOTIDE SEQUENCE [LARGE SCALE GENOMIC DNA]</scope>
</reference>
<dbReference type="GO" id="GO:0032991">
    <property type="term" value="C:protein-containing complex"/>
    <property type="evidence" value="ECO:0007669"/>
    <property type="project" value="TreeGrafter"/>
</dbReference>
<dbReference type="GO" id="GO:0008168">
    <property type="term" value="F:methyltransferase activity"/>
    <property type="evidence" value="ECO:0007669"/>
    <property type="project" value="UniProtKB-KW"/>
</dbReference>
<dbReference type="EMBL" id="BEZZ01000745">
    <property type="protein sequence ID" value="GCC35808.1"/>
    <property type="molecule type" value="Genomic_DNA"/>
</dbReference>
<evidence type="ECO:0008006" key="5">
    <source>
        <dbReference type="Google" id="ProtNLM"/>
    </source>
</evidence>
<dbReference type="OrthoDB" id="413520at2759"/>
<accession>A0A401SZK4</accession>
<name>A0A401SZK4_CHIPU</name>
<proteinExistence type="predicted"/>
<evidence type="ECO:0000313" key="3">
    <source>
        <dbReference type="EMBL" id="GCC35808.1"/>
    </source>
</evidence>
<dbReference type="InterPro" id="IPR019410">
    <property type="entry name" value="Methyltransf_16"/>
</dbReference>
<dbReference type="AlphaFoldDB" id="A0A401SZK4"/>
<dbReference type="SUPFAM" id="SSF53335">
    <property type="entry name" value="S-adenosyl-L-methionine-dependent methyltransferases"/>
    <property type="match status" value="1"/>
</dbReference>
<dbReference type="GO" id="GO:0005829">
    <property type="term" value="C:cytosol"/>
    <property type="evidence" value="ECO:0007669"/>
    <property type="project" value="TreeGrafter"/>
</dbReference>
<protein>
    <recommendedName>
        <fullName evidence="5">Methyltransferase small domain-containing protein</fullName>
    </recommendedName>
</protein>
<dbReference type="Pfam" id="PF10294">
    <property type="entry name" value="Methyltransf_16"/>
    <property type="match status" value="1"/>
</dbReference>
<dbReference type="STRING" id="137246.A0A401SZK4"/>
<comment type="caution">
    <text evidence="3">The sequence shown here is derived from an EMBL/GenBank/DDBJ whole genome shotgun (WGS) entry which is preliminary data.</text>
</comment>